<dbReference type="Proteomes" id="UP000030665">
    <property type="component" value="Unassembled WGS sequence"/>
</dbReference>
<dbReference type="OrthoDB" id="10055449at2759"/>
<dbReference type="GO" id="GO:0046983">
    <property type="term" value="F:protein dimerization activity"/>
    <property type="evidence" value="ECO:0007669"/>
    <property type="project" value="InterPro"/>
</dbReference>
<dbReference type="EMBL" id="HG806435">
    <property type="protein sequence ID" value="CDW58863.1"/>
    <property type="molecule type" value="Genomic_DNA"/>
</dbReference>
<evidence type="ECO:0000259" key="1">
    <source>
        <dbReference type="PROSITE" id="PS50888"/>
    </source>
</evidence>
<reference evidence="2" key="2">
    <citation type="submission" date="2014-03" db="EMBL/GenBank/DDBJ databases">
        <title>The whipworm genome and dual-species transcriptomics of an intimate host-pathogen interaction.</title>
        <authorList>
            <person name="Foth B.J."/>
            <person name="Tsai I.J."/>
            <person name="Reid A.J."/>
            <person name="Bancroft A.J."/>
            <person name="Nichol S."/>
            <person name="Tracey A."/>
            <person name="Holroyd N."/>
            <person name="Cotton J.A."/>
            <person name="Stanley E.J."/>
            <person name="Zarowiecki M."/>
            <person name="Liu J.Z."/>
            <person name="Huckvale T."/>
            <person name="Cooper P.J."/>
            <person name="Grencis R.K."/>
            <person name="Berriman M."/>
        </authorList>
    </citation>
    <scope>NUCLEOTIDE SEQUENCE [LARGE SCALE GENOMIC DNA]</scope>
</reference>
<protein>
    <submittedName>
        <fullName evidence="2">Heart and neural crest derivatives expressed</fullName>
    </submittedName>
</protein>
<name>A0A077ZGT4_TRITR</name>
<dbReference type="GO" id="GO:0032502">
    <property type="term" value="P:developmental process"/>
    <property type="evidence" value="ECO:0007669"/>
    <property type="project" value="TreeGrafter"/>
</dbReference>
<organism evidence="2 3">
    <name type="scientific">Trichuris trichiura</name>
    <name type="common">Whipworm</name>
    <name type="synonym">Trichocephalus trichiurus</name>
    <dbReference type="NCBI Taxonomy" id="36087"/>
    <lineage>
        <taxon>Eukaryota</taxon>
        <taxon>Metazoa</taxon>
        <taxon>Ecdysozoa</taxon>
        <taxon>Nematoda</taxon>
        <taxon>Enoplea</taxon>
        <taxon>Dorylaimia</taxon>
        <taxon>Trichinellida</taxon>
        <taxon>Trichuridae</taxon>
        <taxon>Trichuris</taxon>
    </lineage>
</organism>
<dbReference type="InterPro" id="IPR050283">
    <property type="entry name" value="E-box_TF_Regulators"/>
</dbReference>
<dbReference type="AlphaFoldDB" id="A0A077ZGT4"/>
<reference evidence="2" key="1">
    <citation type="submission" date="2014-01" db="EMBL/GenBank/DDBJ databases">
        <authorList>
            <person name="Aslett M."/>
        </authorList>
    </citation>
    <scope>NUCLEOTIDE SEQUENCE</scope>
</reference>
<dbReference type="SUPFAM" id="SSF47459">
    <property type="entry name" value="HLH, helix-loop-helix DNA-binding domain"/>
    <property type="match status" value="1"/>
</dbReference>
<proteinExistence type="predicted"/>
<dbReference type="InterPro" id="IPR011598">
    <property type="entry name" value="bHLH_dom"/>
</dbReference>
<dbReference type="Gene3D" id="4.10.280.10">
    <property type="entry name" value="Helix-loop-helix DNA-binding domain"/>
    <property type="match status" value="1"/>
</dbReference>
<evidence type="ECO:0000313" key="2">
    <source>
        <dbReference type="EMBL" id="CDW58863.1"/>
    </source>
</evidence>
<dbReference type="CDD" id="cd11390">
    <property type="entry name" value="bHLH_TS"/>
    <property type="match status" value="1"/>
</dbReference>
<dbReference type="PANTHER" id="PTHR23349">
    <property type="entry name" value="BASIC HELIX-LOOP-HELIX TRANSCRIPTION FACTOR, TWIST"/>
    <property type="match status" value="1"/>
</dbReference>
<sequence>MDLQAAPWWRMQQPYTYHDQATMFSDDSSSDTFATNASNGQQVKSFVSKRSEQGIWPADTSFELSGEEASHSCSWQITKPILDKRYIDFTQLGEAHAVSNPLVAYPFETEWKMDKIAESKRLASDSDTQNRLKIRNREKRRCQAMRCAFEELRHHIPFVPLDKGVPKITTLRLAIQYIVHLKRTLSSDEACTSMRKFSDVVLEEVHRKNRYASSV</sequence>
<dbReference type="STRING" id="36087.A0A077ZGT4"/>
<dbReference type="Pfam" id="PF00010">
    <property type="entry name" value="HLH"/>
    <property type="match status" value="1"/>
</dbReference>
<gene>
    <name evidence="2" type="ORF">TTRE_0000718901</name>
</gene>
<keyword evidence="3" id="KW-1185">Reference proteome</keyword>
<dbReference type="SMART" id="SM00353">
    <property type="entry name" value="HLH"/>
    <property type="match status" value="1"/>
</dbReference>
<feature type="domain" description="BHLH" evidence="1">
    <location>
        <begin position="129"/>
        <end position="181"/>
    </location>
</feature>
<dbReference type="PANTHER" id="PTHR23349:SF68">
    <property type="entry name" value="FI14601P"/>
    <property type="match status" value="1"/>
</dbReference>
<evidence type="ECO:0000313" key="3">
    <source>
        <dbReference type="Proteomes" id="UP000030665"/>
    </source>
</evidence>
<accession>A0A077ZGT4</accession>
<dbReference type="PROSITE" id="PS50888">
    <property type="entry name" value="BHLH"/>
    <property type="match status" value="1"/>
</dbReference>
<dbReference type="GO" id="GO:0000981">
    <property type="term" value="F:DNA-binding transcription factor activity, RNA polymerase II-specific"/>
    <property type="evidence" value="ECO:0007669"/>
    <property type="project" value="TreeGrafter"/>
</dbReference>
<dbReference type="InterPro" id="IPR036638">
    <property type="entry name" value="HLH_DNA-bd_sf"/>
</dbReference>
<dbReference type="GO" id="GO:0000977">
    <property type="term" value="F:RNA polymerase II transcription regulatory region sequence-specific DNA binding"/>
    <property type="evidence" value="ECO:0007669"/>
    <property type="project" value="TreeGrafter"/>
</dbReference>